<dbReference type="EMBL" id="JAGMVJ010000011">
    <property type="protein sequence ID" value="KAH7086595.1"/>
    <property type="molecule type" value="Genomic_DNA"/>
</dbReference>
<feature type="non-terminal residue" evidence="2">
    <location>
        <position position="192"/>
    </location>
</feature>
<dbReference type="PANTHER" id="PTHR24148">
    <property type="entry name" value="ANKYRIN REPEAT DOMAIN-CONTAINING PROTEIN 39 HOMOLOG-RELATED"/>
    <property type="match status" value="1"/>
</dbReference>
<comment type="caution">
    <text evidence="2">The sequence shown here is derived from an EMBL/GenBank/DDBJ whole genome shotgun (WGS) entry which is preliminary data.</text>
</comment>
<protein>
    <submittedName>
        <fullName evidence="2">Heterokaryon incompatibility protein-domain-containing protein</fullName>
    </submittedName>
</protein>
<organism evidence="2 3">
    <name type="scientific">Paraphoma chrysanthemicola</name>
    <dbReference type="NCBI Taxonomy" id="798071"/>
    <lineage>
        <taxon>Eukaryota</taxon>
        <taxon>Fungi</taxon>
        <taxon>Dikarya</taxon>
        <taxon>Ascomycota</taxon>
        <taxon>Pezizomycotina</taxon>
        <taxon>Dothideomycetes</taxon>
        <taxon>Pleosporomycetidae</taxon>
        <taxon>Pleosporales</taxon>
        <taxon>Pleosporineae</taxon>
        <taxon>Phaeosphaeriaceae</taxon>
        <taxon>Paraphoma</taxon>
    </lineage>
</organism>
<dbReference type="Proteomes" id="UP000813461">
    <property type="component" value="Unassembled WGS sequence"/>
</dbReference>
<dbReference type="InterPro" id="IPR052895">
    <property type="entry name" value="HetReg/Transcr_Mod"/>
</dbReference>
<evidence type="ECO:0000313" key="2">
    <source>
        <dbReference type="EMBL" id="KAH7086595.1"/>
    </source>
</evidence>
<keyword evidence="3" id="KW-1185">Reference proteome</keyword>
<dbReference type="OrthoDB" id="5386682at2759"/>
<evidence type="ECO:0000259" key="1">
    <source>
        <dbReference type="Pfam" id="PF06985"/>
    </source>
</evidence>
<dbReference type="AlphaFoldDB" id="A0A8K0R3Z9"/>
<gene>
    <name evidence="2" type="ORF">FB567DRAFT_406059</name>
</gene>
<dbReference type="Pfam" id="PF06985">
    <property type="entry name" value="HET"/>
    <property type="match status" value="1"/>
</dbReference>
<evidence type="ECO:0000313" key="3">
    <source>
        <dbReference type="Proteomes" id="UP000813461"/>
    </source>
</evidence>
<sequence>FVYEPLDLAKPVFRLIRVQKRNGNGPIEIEMRHSEISTQYRCLSYMWGEETQTYGLLLNGKAFGVRKNLYDFLEFASRAYAEEPMWIDAICIDQTNIAERGHQVQRMGVIYSQAREVLVWLSESRPFLESKFEDWSDVKRLAKNPTCVQLLSYPDNDEQMTKLCADPYWGRAWVAQEILLQRHVRLLFNGYD</sequence>
<feature type="domain" description="Heterokaryon incompatibility" evidence="1">
    <location>
        <begin position="40"/>
        <end position="177"/>
    </location>
</feature>
<feature type="non-terminal residue" evidence="2">
    <location>
        <position position="1"/>
    </location>
</feature>
<name>A0A8K0R3Z9_9PLEO</name>
<dbReference type="InterPro" id="IPR010730">
    <property type="entry name" value="HET"/>
</dbReference>
<reference evidence="2" key="1">
    <citation type="journal article" date="2021" name="Nat. Commun.">
        <title>Genetic determinants of endophytism in the Arabidopsis root mycobiome.</title>
        <authorList>
            <person name="Mesny F."/>
            <person name="Miyauchi S."/>
            <person name="Thiergart T."/>
            <person name="Pickel B."/>
            <person name="Atanasova L."/>
            <person name="Karlsson M."/>
            <person name="Huettel B."/>
            <person name="Barry K.W."/>
            <person name="Haridas S."/>
            <person name="Chen C."/>
            <person name="Bauer D."/>
            <person name="Andreopoulos W."/>
            <person name="Pangilinan J."/>
            <person name="LaButti K."/>
            <person name="Riley R."/>
            <person name="Lipzen A."/>
            <person name="Clum A."/>
            <person name="Drula E."/>
            <person name="Henrissat B."/>
            <person name="Kohler A."/>
            <person name="Grigoriev I.V."/>
            <person name="Martin F.M."/>
            <person name="Hacquard S."/>
        </authorList>
    </citation>
    <scope>NUCLEOTIDE SEQUENCE</scope>
    <source>
        <strain evidence="2">MPI-SDFR-AT-0120</strain>
    </source>
</reference>
<dbReference type="PANTHER" id="PTHR24148:SF73">
    <property type="entry name" value="HET DOMAIN PROTEIN (AFU_ORTHOLOGUE AFUA_8G01020)"/>
    <property type="match status" value="1"/>
</dbReference>
<proteinExistence type="predicted"/>
<accession>A0A8K0R3Z9</accession>